<dbReference type="Proteomes" id="UP000700596">
    <property type="component" value="Unassembled WGS sequence"/>
</dbReference>
<organism evidence="2 3">
    <name type="scientific">Dendryphion nanum</name>
    <dbReference type="NCBI Taxonomy" id="256645"/>
    <lineage>
        <taxon>Eukaryota</taxon>
        <taxon>Fungi</taxon>
        <taxon>Dikarya</taxon>
        <taxon>Ascomycota</taxon>
        <taxon>Pezizomycotina</taxon>
        <taxon>Dothideomycetes</taxon>
        <taxon>Pleosporomycetidae</taxon>
        <taxon>Pleosporales</taxon>
        <taxon>Torulaceae</taxon>
        <taxon>Dendryphion</taxon>
    </lineage>
</organism>
<evidence type="ECO:0000313" key="3">
    <source>
        <dbReference type="Proteomes" id="UP000700596"/>
    </source>
</evidence>
<proteinExistence type="predicted"/>
<dbReference type="OrthoDB" id="3801588at2759"/>
<gene>
    <name evidence="2" type="ORF">B0J11DRAFT_577008</name>
</gene>
<feature type="compositionally biased region" description="Polar residues" evidence="1">
    <location>
        <begin position="335"/>
        <end position="347"/>
    </location>
</feature>
<evidence type="ECO:0000313" key="2">
    <source>
        <dbReference type="EMBL" id="KAH7132059.1"/>
    </source>
</evidence>
<dbReference type="AlphaFoldDB" id="A0A9P9E7J5"/>
<comment type="caution">
    <text evidence="2">The sequence shown here is derived from an EMBL/GenBank/DDBJ whole genome shotgun (WGS) entry which is preliminary data.</text>
</comment>
<protein>
    <submittedName>
        <fullName evidence="2">Uncharacterized protein</fullName>
    </submittedName>
</protein>
<feature type="region of interest" description="Disordered" evidence="1">
    <location>
        <begin position="272"/>
        <end position="368"/>
    </location>
</feature>
<dbReference type="EMBL" id="JAGMWT010000003">
    <property type="protein sequence ID" value="KAH7132059.1"/>
    <property type="molecule type" value="Genomic_DNA"/>
</dbReference>
<feature type="compositionally biased region" description="Low complexity" evidence="1">
    <location>
        <begin position="110"/>
        <end position="122"/>
    </location>
</feature>
<evidence type="ECO:0000256" key="1">
    <source>
        <dbReference type="SAM" id="MobiDB-lite"/>
    </source>
</evidence>
<accession>A0A9P9E7J5</accession>
<reference evidence="2" key="1">
    <citation type="journal article" date="2021" name="Nat. Commun.">
        <title>Genetic determinants of endophytism in the Arabidopsis root mycobiome.</title>
        <authorList>
            <person name="Mesny F."/>
            <person name="Miyauchi S."/>
            <person name="Thiergart T."/>
            <person name="Pickel B."/>
            <person name="Atanasova L."/>
            <person name="Karlsson M."/>
            <person name="Huettel B."/>
            <person name="Barry K.W."/>
            <person name="Haridas S."/>
            <person name="Chen C."/>
            <person name="Bauer D."/>
            <person name="Andreopoulos W."/>
            <person name="Pangilinan J."/>
            <person name="LaButti K."/>
            <person name="Riley R."/>
            <person name="Lipzen A."/>
            <person name="Clum A."/>
            <person name="Drula E."/>
            <person name="Henrissat B."/>
            <person name="Kohler A."/>
            <person name="Grigoriev I.V."/>
            <person name="Martin F.M."/>
            <person name="Hacquard S."/>
        </authorList>
    </citation>
    <scope>NUCLEOTIDE SEQUENCE</scope>
    <source>
        <strain evidence="2">MPI-CAGE-CH-0243</strain>
    </source>
</reference>
<keyword evidence="3" id="KW-1185">Reference proteome</keyword>
<feature type="compositionally biased region" description="Polar residues" evidence="1">
    <location>
        <begin position="123"/>
        <end position="135"/>
    </location>
</feature>
<feature type="compositionally biased region" description="Low complexity" evidence="1">
    <location>
        <begin position="283"/>
        <end position="295"/>
    </location>
</feature>
<feature type="region of interest" description="Disordered" evidence="1">
    <location>
        <begin position="107"/>
        <end position="147"/>
    </location>
</feature>
<sequence>MISKIIPLAVLAAAHTVQSVTISGRHEKHDDVSISAPAASTKVLTSIVTVIVTATPTLPNAPFTFMLSEIKTETLYKTHYITVSNSAPSLAPASNSTGSMNAPLCPTPILPSTSATASPSTPKGNDTPSQTRPIPSQIPTPKPNNGTIPGILNPTKKPLLSPMPFWHWPAPRSSATPKPIFASTSIPLSLQPLPSDYTKTAGIIITPITNPSLIRRAEPTGLSSGSDKAQEDAQDVHIIPLNYRIHLRAEEESKAAGSSTPIFTKTIQIIETVTPPGTPTPPTKFFTPIPKSSSQAPPPPPSSNTNAEKDKPTPTSKASLTPKHPGSKEAPKSEPTPTQSAEPTGHTTVIGEGPHCPFPYPGEHCSKKPLTTFVTEKPFVTNTKTEEGKKPKETATGWCPYPGQKC</sequence>
<name>A0A9P9E7J5_9PLEO</name>